<dbReference type="AlphaFoldDB" id="A0A852ZN80"/>
<dbReference type="Proteomes" id="UP000579605">
    <property type="component" value="Unassembled WGS sequence"/>
</dbReference>
<protein>
    <submittedName>
        <fullName evidence="2">Sortase (Surface protein transpeptidase)</fullName>
    </submittedName>
</protein>
<gene>
    <name evidence="2" type="ORF">F4554_006213</name>
</gene>
<evidence type="ECO:0000256" key="1">
    <source>
        <dbReference type="ARBA" id="ARBA00022801"/>
    </source>
</evidence>
<evidence type="ECO:0000313" key="2">
    <source>
        <dbReference type="EMBL" id="NYH93575.1"/>
    </source>
</evidence>
<dbReference type="InterPro" id="IPR023365">
    <property type="entry name" value="Sortase_dom-sf"/>
</dbReference>
<keyword evidence="1" id="KW-0378">Hydrolase</keyword>
<comment type="caution">
    <text evidence="2">The sequence shown here is derived from an EMBL/GenBank/DDBJ whole genome shotgun (WGS) entry which is preliminary data.</text>
</comment>
<sequence length="114" mass="12743">MGHLDSRFSSQYTAVFYRLGALKRGDKVAVRRADGVVVEYVVDGASLQSKARFPADQIYGKSERSELRLITCGGTYDKAAGWSGNIIVYGHMTSWHRMTPSERNAPLKYGTPRR</sequence>
<proteinExistence type="predicted"/>
<name>A0A852ZN80_9ACTN</name>
<organism evidence="2 3">
    <name type="scientific">Actinopolymorpha rutila</name>
    <dbReference type="NCBI Taxonomy" id="446787"/>
    <lineage>
        <taxon>Bacteria</taxon>
        <taxon>Bacillati</taxon>
        <taxon>Actinomycetota</taxon>
        <taxon>Actinomycetes</taxon>
        <taxon>Propionibacteriales</taxon>
        <taxon>Actinopolymorphaceae</taxon>
        <taxon>Actinopolymorpha</taxon>
    </lineage>
</organism>
<dbReference type="Gene3D" id="2.40.260.10">
    <property type="entry name" value="Sortase"/>
    <property type="match status" value="1"/>
</dbReference>
<dbReference type="SUPFAM" id="SSF63817">
    <property type="entry name" value="Sortase"/>
    <property type="match status" value="1"/>
</dbReference>
<dbReference type="Pfam" id="PF04203">
    <property type="entry name" value="Sortase"/>
    <property type="match status" value="1"/>
</dbReference>
<dbReference type="InterPro" id="IPR042001">
    <property type="entry name" value="Sortase_F"/>
</dbReference>
<dbReference type="CDD" id="cd05829">
    <property type="entry name" value="Sortase_F"/>
    <property type="match status" value="1"/>
</dbReference>
<dbReference type="GO" id="GO:0016787">
    <property type="term" value="F:hydrolase activity"/>
    <property type="evidence" value="ECO:0007669"/>
    <property type="project" value="UniProtKB-KW"/>
</dbReference>
<dbReference type="EMBL" id="JACBZH010000001">
    <property type="protein sequence ID" value="NYH93575.1"/>
    <property type="molecule type" value="Genomic_DNA"/>
</dbReference>
<keyword evidence="3" id="KW-1185">Reference proteome</keyword>
<evidence type="ECO:0000313" key="3">
    <source>
        <dbReference type="Proteomes" id="UP000579605"/>
    </source>
</evidence>
<dbReference type="InterPro" id="IPR005754">
    <property type="entry name" value="Sortase"/>
</dbReference>
<reference evidence="2 3" key="1">
    <citation type="submission" date="2020-07" db="EMBL/GenBank/DDBJ databases">
        <title>Sequencing the genomes of 1000 actinobacteria strains.</title>
        <authorList>
            <person name="Klenk H.-P."/>
        </authorList>
    </citation>
    <scope>NUCLEOTIDE SEQUENCE [LARGE SCALE GENOMIC DNA]</scope>
    <source>
        <strain evidence="2 3">DSM 18448</strain>
    </source>
</reference>
<accession>A0A852ZN80</accession>